<feature type="region of interest" description="Disordered" evidence="1">
    <location>
        <begin position="16"/>
        <end position="56"/>
    </location>
</feature>
<feature type="domain" description="NuBaID C-terminal" evidence="2">
    <location>
        <begin position="9"/>
        <end position="102"/>
    </location>
</feature>
<name>A0ABV0P0Y3_9TELE</name>
<protein>
    <recommendedName>
        <fullName evidence="2">NuBaID C-terminal domain-containing protein</fullName>
    </recommendedName>
</protein>
<accession>A0ABV0P0Y3</accession>
<feature type="compositionally biased region" description="Low complexity" evidence="1">
    <location>
        <begin position="24"/>
        <end position="45"/>
    </location>
</feature>
<dbReference type="PANTHER" id="PTHR15835:SF6">
    <property type="entry name" value="ZINC FINGER C3HC-TYPE PROTEIN 1"/>
    <property type="match status" value="1"/>
</dbReference>
<dbReference type="Pfam" id="PF08600">
    <property type="entry name" value="NuBaID_C"/>
    <property type="match status" value="1"/>
</dbReference>
<dbReference type="EMBL" id="JAHRIO010052788">
    <property type="protein sequence ID" value="MEQ2176112.1"/>
    <property type="molecule type" value="Genomic_DNA"/>
</dbReference>
<feature type="non-terminal residue" evidence="3">
    <location>
        <position position="1"/>
    </location>
</feature>
<evidence type="ECO:0000313" key="3">
    <source>
        <dbReference type="EMBL" id="MEQ2176112.1"/>
    </source>
</evidence>
<dbReference type="InterPro" id="IPR013909">
    <property type="entry name" value="NuBaID_C"/>
</dbReference>
<evidence type="ECO:0000313" key="4">
    <source>
        <dbReference type="Proteomes" id="UP001476798"/>
    </source>
</evidence>
<gene>
    <name evidence="3" type="ORF">GOODEAATRI_024744</name>
</gene>
<dbReference type="PANTHER" id="PTHR15835">
    <property type="entry name" value="NUCLEAR-INTERACTING PARTNER OF ALK"/>
    <property type="match status" value="1"/>
</dbReference>
<sequence>PTLHATSLPTLSCSYCMRKDEGTSSPVASRARSRDSPSPSEELPSPGGPLPKKAFDPLAQHRDWCPWICEGKENVDPGVSLSLVTTSAVNQQGWKAVLDLLMPIKNNSNAQGGTQAQASGKL</sequence>
<reference evidence="3 4" key="1">
    <citation type="submission" date="2021-06" db="EMBL/GenBank/DDBJ databases">
        <authorList>
            <person name="Palmer J.M."/>
        </authorList>
    </citation>
    <scope>NUCLEOTIDE SEQUENCE [LARGE SCALE GENOMIC DNA]</scope>
    <source>
        <strain evidence="3 4">GA_2019</strain>
        <tissue evidence="3">Muscle</tissue>
    </source>
</reference>
<evidence type="ECO:0000259" key="2">
    <source>
        <dbReference type="Pfam" id="PF08600"/>
    </source>
</evidence>
<evidence type="ECO:0000256" key="1">
    <source>
        <dbReference type="SAM" id="MobiDB-lite"/>
    </source>
</evidence>
<proteinExistence type="predicted"/>
<keyword evidence="4" id="KW-1185">Reference proteome</keyword>
<organism evidence="3 4">
    <name type="scientific">Goodea atripinnis</name>
    <dbReference type="NCBI Taxonomy" id="208336"/>
    <lineage>
        <taxon>Eukaryota</taxon>
        <taxon>Metazoa</taxon>
        <taxon>Chordata</taxon>
        <taxon>Craniata</taxon>
        <taxon>Vertebrata</taxon>
        <taxon>Euteleostomi</taxon>
        <taxon>Actinopterygii</taxon>
        <taxon>Neopterygii</taxon>
        <taxon>Teleostei</taxon>
        <taxon>Neoteleostei</taxon>
        <taxon>Acanthomorphata</taxon>
        <taxon>Ovalentaria</taxon>
        <taxon>Atherinomorphae</taxon>
        <taxon>Cyprinodontiformes</taxon>
        <taxon>Goodeidae</taxon>
        <taxon>Goodea</taxon>
    </lineage>
</organism>
<dbReference type="Proteomes" id="UP001476798">
    <property type="component" value="Unassembled WGS sequence"/>
</dbReference>
<comment type="caution">
    <text evidence="3">The sequence shown here is derived from an EMBL/GenBank/DDBJ whole genome shotgun (WGS) entry which is preliminary data.</text>
</comment>